<feature type="compositionally biased region" description="Basic residues" evidence="9">
    <location>
        <begin position="1179"/>
        <end position="1188"/>
    </location>
</feature>
<feature type="compositionally biased region" description="Gly residues" evidence="9">
    <location>
        <begin position="1367"/>
        <end position="1376"/>
    </location>
</feature>
<sequence>MGRPVTDQAVARLQAIVGPTYASSDLRAALFRSQGDENRALDRLLSAPPRTPSRGGARRKGGGLSARRPVATVAATPPRSSPPSRAAATSSISSLPPLPPVRAVDASVLATAAASAAKSSSDPASGATAANGHSLGAPSSLSKTTASHSAPGTTDEAGPFSSATLSTLATPAVTPASTPGATPAATPAASSTTAASTRAADCPSATPTPAAATATDGASSPSTDDAVARAAWHAFFRHYYASAYKRVAASAAEAANTGGVTAPSAPVDRKSVNKLLARWWRTLPAADQRPWLAAAAGVVVGDAGGGDERGCNANGTSATGATPAVGTGGDAEAGDTTGDGAAAPSTVAAATPPPSASAAAAMDVTGNALEATTAASGMACPAAATPAATASASTSACPLRSHSEPAAGAAAGVSSVPFFPSFLPAPVPGATRSDAWPKNLADAAVTCMCTSSARSMAAGDAVILSVGSLEHAGRAPTKHARKRSAAGRRAGGRSGTPTPPLPSTSAPPTKSTRRPWRSSRRAARALGHESPCDCGWRSTGWCFRLRLGGGGGRGGSRGSGGDPGWGGSGKGGGGGDGVAWQAVLVRLLGGLGMIDTRGLVDGTAGAPPGTAGAPAAAVDGAADAPGAVSEDGREGFYDTVEQLTSAGGAGTGAGGRSSPSALVAGATLARSPRGLTATLRPYQAAGVAWMVARERYGDNATAVASGDGDEEDADAAAGERLVASARRRLRLHPLWRAYASADGTPFYVNVTSAVVSLDMPAANPDGTLGGILADEMGLGKTVMTIATILVNRVLRADGEGFEGVAEEEAEVAAAAAAVTVEAEEKPALEVHGVNIESGAADNERVKGMADTTMDRVGADVKTEADAVVREDGPKDEYIGPDVKDKDNEHGVKEANEPAVKAGATGMDVEGEATKTDVEGEDDKMGVKSDVNAVLDCDQVDVKPDAVPVADGDCPDGEAEPPQNSDMLIVKSDTAPSDIVDSAVATQNAETKPSVDSTAAMEVVDASALAASPSPDPAGVSDVDSEATVNPDNVGGNTSDGGGGASATAGESCKAAAKPTAVGVKRRRRTSDTLPTPVVAADAVAADVPPPRRSRRGVAAAARGHRTVYVESPSSGSDAAPASADDAGSDGDDDNDINDDNDDGGVRSSDGSYVADGDASAAVEVVDNDDDFEPPPSKSAVRRRQRKQPARLSARRNTPITKRARVAPQPPCASETDEEEAPVRSAMEAVVVDADNGDDDFEPVRPRRRLAAACVTPAVTVMRSMSAAAASGRRGGTPLRLGGLAKSMSHLSRRGGTLVVCPLSLLAQWVDELAEHVAPGTLRILSYYGAKRGTRGPEAVSLVNADVVVTTYQTLAAEAPLASAADGGSRGSGGVGGDWDPTDGAGASSTGAFATPPPPLFGVTWTRVVLDEAHTIKSASTRAARAAYLLRASRRWCLTGTPIVNTLDDVQSLLRFLQAAPWSEHAHWKARILDPLAGGTPVAVRAAQMAVRAILRPLMLRRRKSTRDGEGRPIVDLPPKTVTVVPVKLSPAERDFYDALYKRSKTRFDAFVAAGRVFSNYASVLEILLRLRQCCDHPYLVLAAPSKDLAAWKDLTKLATRFVQGGDEAGGGGSAASLARERYVRSVLMARSSPPVAGVAVGTAVGPGSSTGALSLTPPSSTTASATVATGTAAEAAPGTVAQCPICLDGVEDGVLPPCCHELCRSCAYAQLAAAGGGPDGTSPCALCREPFGRAGLTTAPRASKWAVDVDAQWVPSAKISAALTALRAHADDPEAGKAVLFSQWTSCLDLVEVALRKEAADSGRPAMQYVRLDGSCSAAARATVLASFAATGPGTPFLMLVSLKAGGTGLNLTAANLVVLLDPWWNWAVEAQAVDRTCRIGQARPVKVLRLVVESSVELRMLRVQERKSAMVDGAVGTAEERRAARLEDVMMLFS</sequence>
<dbReference type="InterPro" id="IPR038718">
    <property type="entry name" value="SNF2-like_sf"/>
</dbReference>
<feature type="compositionally biased region" description="Low complexity" evidence="9">
    <location>
        <begin position="117"/>
        <end position="127"/>
    </location>
</feature>
<dbReference type="PANTHER" id="PTHR45626">
    <property type="entry name" value="TRANSCRIPTION TERMINATION FACTOR 2-RELATED"/>
    <property type="match status" value="1"/>
</dbReference>
<dbReference type="GO" id="GO:0005634">
    <property type="term" value="C:nucleus"/>
    <property type="evidence" value="ECO:0007669"/>
    <property type="project" value="TreeGrafter"/>
</dbReference>
<feature type="domain" description="RING-type" evidence="10">
    <location>
        <begin position="1683"/>
        <end position="1728"/>
    </location>
</feature>
<name>A0A1X6NSK0_PORUM</name>
<gene>
    <name evidence="13" type="ORF">BU14_0518s0001</name>
</gene>
<feature type="compositionally biased region" description="Low complexity" evidence="9">
    <location>
        <begin position="605"/>
        <end position="628"/>
    </location>
</feature>
<dbReference type="Gene3D" id="3.30.40.10">
    <property type="entry name" value="Zinc/RING finger domain, C3HC4 (zinc finger)"/>
    <property type="match status" value="1"/>
</dbReference>
<dbReference type="SUPFAM" id="SSF57850">
    <property type="entry name" value="RING/U-box"/>
    <property type="match status" value="1"/>
</dbReference>
<dbReference type="PROSITE" id="PS51192">
    <property type="entry name" value="HELICASE_ATP_BIND_1"/>
    <property type="match status" value="1"/>
</dbReference>
<reference evidence="13 14" key="1">
    <citation type="submission" date="2017-03" db="EMBL/GenBank/DDBJ databases">
        <title>WGS assembly of Porphyra umbilicalis.</title>
        <authorList>
            <person name="Brawley S.H."/>
            <person name="Blouin N.A."/>
            <person name="Ficko-Blean E."/>
            <person name="Wheeler G.L."/>
            <person name="Lohr M."/>
            <person name="Goodson H.V."/>
            <person name="Jenkins J.W."/>
            <person name="Blaby-Haas C.E."/>
            <person name="Helliwell K.E."/>
            <person name="Chan C."/>
            <person name="Marriage T."/>
            <person name="Bhattacharya D."/>
            <person name="Klein A.S."/>
            <person name="Badis Y."/>
            <person name="Brodie J."/>
            <person name="Cao Y."/>
            <person name="Collen J."/>
            <person name="Dittami S.M."/>
            <person name="Gachon C.M."/>
            <person name="Green B.R."/>
            <person name="Karpowicz S."/>
            <person name="Kim J.W."/>
            <person name="Kudahl U."/>
            <person name="Lin S."/>
            <person name="Michel G."/>
            <person name="Mittag M."/>
            <person name="Olson B.J."/>
            <person name="Pangilinan J."/>
            <person name="Peng Y."/>
            <person name="Qiu H."/>
            <person name="Shu S."/>
            <person name="Singer J.T."/>
            <person name="Smith A.G."/>
            <person name="Sprecher B.N."/>
            <person name="Wagner V."/>
            <person name="Wang W."/>
            <person name="Wang Z.-Y."/>
            <person name="Yan J."/>
            <person name="Yarish C."/>
            <person name="Zoeuner-Riek S."/>
            <person name="Zhuang Y."/>
            <person name="Zou Y."/>
            <person name="Lindquist E.A."/>
            <person name="Grimwood J."/>
            <person name="Barry K."/>
            <person name="Rokhsar D.S."/>
            <person name="Schmutz J."/>
            <person name="Stiller J.W."/>
            <person name="Grossman A.R."/>
            <person name="Prochnik S.E."/>
        </authorList>
    </citation>
    <scope>NUCLEOTIDE SEQUENCE [LARGE SCALE GENOMIC DNA]</scope>
    <source>
        <strain evidence="13">4086291</strain>
    </source>
</reference>
<dbReference type="SMART" id="SM00490">
    <property type="entry name" value="HELICc"/>
    <property type="match status" value="1"/>
</dbReference>
<dbReference type="PROSITE" id="PS51194">
    <property type="entry name" value="HELICASE_CTER"/>
    <property type="match status" value="1"/>
</dbReference>
<dbReference type="CDD" id="cd18793">
    <property type="entry name" value="SF2_C_SNF"/>
    <property type="match status" value="1"/>
</dbReference>
<dbReference type="GO" id="GO:0008094">
    <property type="term" value="F:ATP-dependent activity, acting on DNA"/>
    <property type="evidence" value="ECO:0007669"/>
    <property type="project" value="TreeGrafter"/>
</dbReference>
<evidence type="ECO:0000256" key="9">
    <source>
        <dbReference type="SAM" id="MobiDB-lite"/>
    </source>
</evidence>
<dbReference type="InterPro" id="IPR014001">
    <property type="entry name" value="Helicase_ATP-bd"/>
</dbReference>
<dbReference type="InterPro" id="IPR049730">
    <property type="entry name" value="SNF2/RAD54-like_C"/>
</dbReference>
<evidence type="ECO:0000256" key="7">
    <source>
        <dbReference type="ARBA" id="ARBA00022840"/>
    </source>
</evidence>
<protein>
    <recommendedName>
        <fullName evidence="15">RING-type domain-containing protein</fullName>
    </recommendedName>
</protein>
<evidence type="ECO:0000259" key="12">
    <source>
        <dbReference type="PROSITE" id="PS51194"/>
    </source>
</evidence>
<keyword evidence="14" id="KW-1185">Reference proteome</keyword>
<dbReference type="SMART" id="SM00487">
    <property type="entry name" value="DEXDc"/>
    <property type="match status" value="1"/>
</dbReference>
<feature type="compositionally biased region" description="Low complexity" evidence="9">
    <location>
        <begin position="1113"/>
        <end position="1125"/>
    </location>
</feature>
<evidence type="ECO:0000259" key="11">
    <source>
        <dbReference type="PROSITE" id="PS51192"/>
    </source>
</evidence>
<dbReference type="Proteomes" id="UP000218209">
    <property type="component" value="Unassembled WGS sequence"/>
</dbReference>
<feature type="region of interest" description="Disordered" evidence="9">
    <location>
        <begin position="605"/>
        <end position="632"/>
    </location>
</feature>
<organism evidence="13 14">
    <name type="scientific">Porphyra umbilicalis</name>
    <name type="common">Purple laver</name>
    <name type="synonym">Red alga</name>
    <dbReference type="NCBI Taxonomy" id="2786"/>
    <lineage>
        <taxon>Eukaryota</taxon>
        <taxon>Rhodophyta</taxon>
        <taxon>Bangiophyceae</taxon>
        <taxon>Bangiales</taxon>
        <taxon>Bangiaceae</taxon>
        <taxon>Porphyra</taxon>
    </lineage>
</organism>
<dbReference type="EMBL" id="KV919121">
    <property type="protein sequence ID" value="OSX71609.1"/>
    <property type="molecule type" value="Genomic_DNA"/>
</dbReference>
<feature type="compositionally biased region" description="Low complexity" evidence="9">
    <location>
        <begin position="1076"/>
        <end position="1086"/>
    </location>
</feature>
<dbReference type="PROSITE" id="PS00518">
    <property type="entry name" value="ZF_RING_1"/>
    <property type="match status" value="1"/>
</dbReference>
<evidence type="ECO:0008006" key="15">
    <source>
        <dbReference type="Google" id="ProtNLM"/>
    </source>
</evidence>
<dbReference type="SMART" id="SM00184">
    <property type="entry name" value="RING"/>
    <property type="match status" value="1"/>
</dbReference>
<feature type="domain" description="Helicase C-terminal" evidence="12">
    <location>
        <begin position="1758"/>
        <end position="1923"/>
    </location>
</feature>
<dbReference type="PANTHER" id="PTHR45626:SF22">
    <property type="entry name" value="DNA REPAIR PROTEIN RAD5"/>
    <property type="match status" value="1"/>
</dbReference>
<evidence type="ECO:0000256" key="3">
    <source>
        <dbReference type="ARBA" id="ARBA00022771"/>
    </source>
</evidence>
<dbReference type="GO" id="GO:0005524">
    <property type="term" value="F:ATP binding"/>
    <property type="evidence" value="ECO:0007669"/>
    <property type="project" value="UniProtKB-KW"/>
</dbReference>
<feature type="region of interest" description="Disordered" evidence="9">
    <location>
        <begin position="1362"/>
        <end position="1390"/>
    </location>
</feature>
<feature type="region of interest" description="Disordered" evidence="9">
    <location>
        <begin position="310"/>
        <end position="358"/>
    </location>
</feature>
<feature type="region of interest" description="Disordered" evidence="9">
    <location>
        <begin position="117"/>
        <end position="223"/>
    </location>
</feature>
<dbReference type="SUPFAM" id="SSF52540">
    <property type="entry name" value="P-loop containing nucleoside triphosphate hydrolases"/>
    <property type="match status" value="3"/>
</dbReference>
<feature type="region of interest" description="Disordered" evidence="9">
    <location>
        <begin position="872"/>
        <end position="895"/>
    </location>
</feature>
<evidence type="ECO:0000313" key="13">
    <source>
        <dbReference type="EMBL" id="OSX71609.1"/>
    </source>
</evidence>
<keyword evidence="6" id="KW-0862">Zinc</keyword>
<dbReference type="InterPro" id="IPR001841">
    <property type="entry name" value="Znf_RING"/>
</dbReference>
<feature type="compositionally biased region" description="Basic residues" evidence="9">
    <location>
        <begin position="476"/>
        <end position="486"/>
    </location>
</feature>
<evidence type="ECO:0000313" key="14">
    <source>
        <dbReference type="Proteomes" id="UP000218209"/>
    </source>
</evidence>
<keyword evidence="1" id="KW-0479">Metal-binding</keyword>
<dbReference type="PROSITE" id="PS50089">
    <property type="entry name" value="ZF_RING_2"/>
    <property type="match status" value="1"/>
</dbReference>
<evidence type="ECO:0000256" key="8">
    <source>
        <dbReference type="PROSITE-ProRule" id="PRU00175"/>
    </source>
</evidence>
<dbReference type="Gene3D" id="3.40.50.10810">
    <property type="entry name" value="Tandem AAA-ATPase domain"/>
    <property type="match status" value="2"/>
</dbReference>
<dbReference type="InterPro" id="IPR001650">
    <property type="entry name" value="Helicase_C-like"/>
</dbReference>
<evidence type="ECO:0000259" key="10">
    <source>
        <dbReference type="PROSITE" id="PS50089"/>
    </source>
</evidence>
<dbReference type="Gene3D" id="3.40.50.300">
    <property type="entry name" value="P-loop containing nucleotide triphosphate hydrolases"/>
    <property type="match status" value="2"/>
</dbReference>
<feature type="region of interest" description="Disordered" evidence="9">
    <location>
        <begin position="1009"/>
        <end position="1222"/>
    </location>
</feature>
<accession>A0A1X6NSK0</accession>
<feature type="region of interest" description="Disordered" evidence="9">
    <location>
        <begin position="551"/>
        <end position="573"/>
    </location>
</feature>
<keyword evidence="3 8" id="KW-0863">Zinc-finger</keyword>
<dbReference type="InterPro" id="IPR000330">
    <property type="entry name" value="SNF2_N"/>
</dbReference>
<evidence type="ECO:0000256" key="6">
    <source>
        <dbReference type="ARBA" id="ARBA00022833"/>
    </source>
</evidence>
<feature type="domain" description="Helicase ATP-binding" evidence="11">
    <location>
        <begin position="1240"/>
        <end position="1459"/>
    </location>
</feature>
<keyword evidence="2" id="KW-0547">Nucleotide-binding</keyword>
<feature type="compositionally biased region" description="Low complexity" evidence="9">
    <location>
        <begin position="161"/>
        <end position="223"/>
    </location>
</feature>
<evidence type="ECO:0000256" key="5">
    <source>
        <dbReference type="ARBA" id="ARBA00022806"/>
    </source>
</evidence>
<keyword evidence="4" id="KW-0378">Hydrolase</keyword>
<dbReference type="Pfam" id="PF00176">
    <property type="entry name" value="SNF2-rel_dom"/>
    <property type="match status" value="1"/>
</dbReference>
<feature type="compositionally biased region" description="Low complexity" evidence="9">
    <location>
        <begin position="315"/>
        <end position="325"/>
    </location>
</feature>
<feature type="compositionally biased region" description="Polar residues" evidence="9">
    <location>
        <begin position="137"/>
        <end position="152"/>
    </location>
</feature>
<evidence type="ECO:0000256" key="1">
    <source>
        <dbReference type="ARBA" id="ARBA00022723"/>
    </source>
</evidence>
<feature type="compositionally biased region" description="Acidic residues" evidence="9">
    <location>
        <begin position="1126"/>
        <end position="1142"/>
    </location>
</feature>
<dbReference type="OrthoDB" id="448448at2759"/>
<feature type="compositionally biased region" description="Low complexity" evidence="9">
    <location>
        <begin position="74"/>
        <end position="95"/>
    </location>
</feature>
<dbReference type="GO" id="GO:0008270">
    <property type="term" value="F:zinc ion binding"/>
    <property type="evidence" value="ECO:0007669"/>
    <property type="project" value="UniProtKB-KW"/>
</dbReference>
<feature type="region of interest" description="Disordered" evidence="9">
    <location>
        <begin position="37"/>
        <end position="98"/>
    </location>
</feature>
<dbReference type="InterPro" id="IPR050628">
    <property type="entry name" value="SNF2_RAD54_helicase_TF"/>
</dbReference>
<keyword evidence="5" id="KW-0347">Helicase</keyword>
<keyword evidence="7" id="KW-0067">ATP-binding</keyword>
<feature type="compositionally biased region" description="Low complexity" evidence="9">
    <location>
        <begin position="334"/>
        <end position="358"/>
    </location>
</feature>
<feature type="compositionally biased region" description="Basic residues" evidence="9">
    <location>
        <begin position="511"/>
        <end position="523"/>
    </location>
</feature>
<dbReference type="InterPro" id="IPR013083">
    <property type="entry name" value="Znf_RING/FYVE/PHD"/>
</dbReference>
<dbReference type="InterPro" id="IPR027417">
    <property type="entry name" value="P-loop_NTPase"/>
</dbReference>
<proteinExistence type="predicted"/>
<dbReference type="GO" id="GO:0016787">
    <property type="term" value="F:hydrolase activity"/>
    <property type="evidence" value="ECO:0007669"/>
    <property type="project" value="UniProtKB-KW"/>
</dbReference>
<dbReference type="GO" id="GO:0006281">
    <property type="term" value="P:DNA repair"/>
    <property type="evidence" value="ECO:0007669"/>
    <property type="project" value="TreeGrafter"/>
</dbReference>
<evidence type="ECO:0000256" key="4">
    <source>
        <dbReference type="ARBA" id="ARBA00022801"/>
    </source>
</evidence>
<dbReference type="GO" id="GO:0004386">
    <property type="term" value="F:helicase activity"/>
    <property type="evidence" value="ECO:0007669"/>
    <property type="project" value="UniProtKB-KW"/>
</dbReference>
<dbReference type="InterPro" id="IPR017907">
    <property type="entry name" value="Znf_RING_CS"/>
</dbReference>
<feature type="region of interest" description="Disordered" evidence="9">
    <location>
        <begin position="472"/>
        <end position="530"/>
    </location>
</feature>
<dbReference type="Pfam" id="PF00271">
    <property type="entry name" value="Helicase_C"/>
    <property type="match status" value="1"/>
</dbReference>
<dbReference type="CDD" id="cd18008">
    <property type="entry name" value="DEXDc_SHPRH-like"/>
    <property type="match status" value="1"/>
</dbReference>
<evidence type="ECO:0000256" key="2">
    <source>
        <dbReference type="ARBA" id="ARBA00022741"/>
    </source>
</evidence>